<dbReference type="RefSeq" id="XP_045959407.1">
    <property type="nucleotide sequence ID" value="XM_046102410.1"/>
</dbReference>
<evidence type="ECO:0000256" key="1">
    <source>
        <dbReference type="SAM" id="SignalP"/>
    </source>
</evidence>
<dbReference type="Proteomes" id="UP000758603">
    <property type="component" value="Unassembled WGS sequence"/>
</dbReference>
<evidence type="ECO:0000313" key="3">
    <source>
        <dbReference type="Proteomes" id="UP000758603"/>
    </source>
</evidence>
<protein>
    <recommendedName>
        <fullName evidence="4">Secreted protein</fullName>
    </recommendedName>
</protein>
<name>A0A9P8UMX2_9PEZI</name>
<dbReference type="EMBL" id="JAGPXC010000003">
    <property type="protein sequence ID" value="KAH6655142.1"/>
    <property type="molecule type" value="Genomic_DNA"/>
</dbReference>
<organism evidence="2 3">
    <name type="scientific">Truncatella angustata</name>
    <dbReference type="NCBI Taxonomy" id="152316"/>
    <lineage>
        <taxon>Eukaryota</taxon>
        <taxon>Fungi</taxon>
        <taxon>Dikarya</taxon>
        <taxon>Ascomycota</taxon>
        <taxon>Pezizomycotina</taxon>
        <taxon>Sordariomycetes</taxon>
        <taxon>Xylariomycetidae</taxon>
        <taxon>Amphisphaeriales</taxon>
        <taxon>Sporocadaceae</taxon>
        <taxon>Truncatella</taxon>
    </lineage>
</organism>
<dbReference type="GeneID" id="70131302"/>
<proteinExistence type="predicted"/>
<dbReference type="AlphaFoldDB" id="A0A9P8UMX2"/>
<reference evidence="2" key="1">
    <citation type="journal article" date="2021" name="Nat. Commun.">
        <title>Genetic determinants of endophytism in the Arabidopsis root mycobiome.</title>
        <authorList>
            <person name="Mesny F."/>
            <person name="Miyauchi S."/>
            <person name="Thiergart T."/>
            <person name="Pickel B."/>
            <person name="Atanasova L."/>
            <person name="Karlsson M."/>
            <person name="Huettel B."/>
            <person name="Barry K.W."/>
            <person name="Haridas S."/>
            <person name="Chen C."/>
            <person name="Bauer D."/>
            <person name="Andreopoulos W."/>
            <person name="Pangilinan J."/>
            <person name="LaButti K."/>
            <person name="Riley R."/>
            <person name="Lipzen A."/>
            <person name="Clum A."/>
            <person name="Drula E."/>
            <person name="Henrissat B."/>
            <person name="Kohler A."/>
            <person name="Grigoriev I.V."/>
            <person name="Martin F.M."/>
            <person name="Hacquard S."/>
        </authorList>
    </citation>
    <scope>NUCLEOTIDE SEQUENCE</scope>
    <source>
        <strain evidence="2">MPI-SDFR-AT-0073</strain>
    </source>
</reference>
<feature type="chain" id="PRO_5040431366" description="Secreted protein" evidence="1">
    <location>
        <begin position="20"/>
        <end position="86"/>
    </location>
</feature>
<accession>A0A9P8UMX2</accession>
<feature type="signal peptide" evidence="1">
    <location>
        <begin position="1"/>
        <end position="19"/>
    </location>
</feature>
<evidence type="ECO:0000313" key="2">
    <source>
        <dbReference type="EMBL" id="KAH6655142.1"/>
    </source>
</evidence>
<keyword evidence="1" id="KW-0732">Signal</keyword>
<gene>
    <name evidence="2" type="ORF">BKA67DRAFT_559579</name>
</gene>
<keyword evidence="3" id="KW-1185">Reference proteome</keyword>
<sequence>MLAHSTWGVFALVLQKTTSLFKYVSWAHLSAPSEVNCTGRCFDSRSARGSAEPIENRQPVLDYFPKLVMLIQTLPGSSRMKMSIFT</sequence>
<evidence type="ECO:0008006" key="4">
    <source>
        <dbReference type="Google" id="ProtNLM"/>
    </source>
</evidence>
<comment type="caution">
    <text evidence="2">The sequence shown here is derived from an EMBL/GenBank/DDBJ whole genome shotgun (WGS) entry which is preliminary data.</text>
</comment>